<feature type="domain" description="Inner membrane protein YgaP-like transmembrane" evidence="1">
    <location>
        <begin position="6"/>
        <end position="55"/>
    </location>
</feature>
<sequence length="56" mass="6269">MHMDWQRNLGSIDRIVRTVIGLLIIGLVLLKVLTGIWAVLAVLFAVVQFAEALFAY</sequence>
<dbReference type="Pfam" id="PF11127">
    <property type="entry name" value="YgaP-like_TM"/>
    <property type="match status" value="1"/>
</dbReference>
<evidence type="ECO:0000259" key="1">
    <source>
        <dbReference type="Pfam" id="PF11127"/>
    </source>
</evidence>
<dbReference type="STRING" id="767817.Desgi_2156"/>
<dbReference type="AlphaFoldDB" id="R4KG72"/>
<dbReference type="InterPro" id="IPR021309">
    <property type="entry name" value="YgaP-like_TM"/>
</dbReference>
<evidence type="ECO:0000313" key="3">
    <source>
        <dbReference type="Proteomes" id="UP000013520"/>
    </source>
</evidence>
<reference evidence="2 3" key="1">
    <citation type="submission" date="2012-01" db="EMBL/GenBank/DDBJ databases">
        <title>Complete sequence of Desulfotomaculum gibsoniae DSM 7213.</title>
        <authorList>
            <consortium name="US DOE Joint Genome Institute"/>
            <person name="Lucas S."/>
            <person name="Han J."/>
            <person name="Lapidus A."/>
            <person name="Cheng J.-F."/>
            <person name="Goodwin L."/>
            <person name="Pitluck S."/>
            <person name="Peters L."/>
            <person name="Ovchinnikova G."/>
            <person name="Teshima H."/>
            <person name="Detter J.C."/>
            <person name="Han C."/>
            <person name="Tapia R."/>
            <person name="Land M."/>
            <person name="Hauser L."/>
            <person name="Kyrpides N."/>
            <person name="Ivanova N."/>
            <person name="Pagani I."/>
            <person name="Parshina S."/>
            <person name="Plugge C."/>
            <person name="Muyzer G."/>
            <person name="Kuever J."/>
            <person name="Ivanova A."/>
            <person name="Nazina T."/>
            <person name="Klenk H.-P."/>
            <person name="Brambilla E."/>
            <person name="Spring S."/>
            <person name="Stams A.F."/>
            <person name="Woyke T."/>
        </authorList>
    </citation>
    <scope>NUCLEOTIDE SEQUENCE [LARGE SCALE GENOMIC DNA]</scope>
    <source>
        <strain evidence="2 3">DSM 7213</strain>
    </source>
</reference>
<dbReference type="KEGG" id="dgi:Desgi_2156"/>
<protein>
    <recommendedName>
        <fullName evidence="1">Inner membrane protein YgaP-like transmembrane domain-containing protein</fullName>
    </recommendedName>
</protein>
<dbReference type="HOGENOM" id="CLU_3006753_0_0_9"/>
<accession>R4KG72</accession>
<dbReference type="Proteomes" id="UP000013520">
    <property type="component" value="Chromosome"/>
</dbReference>
<proteinExistence type="predicted"/>
<dbReference type="EMBL" id="CP003273">
    <property type="protein sequence ID" value="AGL01589.1"/>
    <property type="molecule type" value="Genomic_DNA"/>
</dbReference>
<keyword evidence="3" id="KW-1185">Reference proteome</keyword>
<evidence type="ECO:0000313" key="2">
    <source>
        <dbReference type="EMBL" id="AGL01589.1"/>
    </source>
</evidence>
<name>R4KG72_9FIRM</name>
<organism evidence="2 3">
    <name type="scientific">Desulfoscipio gibsoniae DSM 7213</name>
    <dbReference type="NCBI Taxonomy" id="767817"/>
    <lineage>
        <taxon>Bacteria</taxon>
        <taxon>Bacillati</taxon>
        <taxon>Bacillota</taxon>
        <taxon>Clostridia</taxon>
        <taxon>Eubacteriales</taxon>
        <taxon>Desulfallaceae</taxon>
        <taxon>Desulfoscipio</taxon>
    </lineage>
</organism>
<gene>
    <name evidence="2" type="ORF">Desgi_2156</name>
</gene>